<dbReference type="Gramene" id="mRNA:HanXRQr2_Chr09g0367601">
    <property type="protein sequence ID" value="mRNA:HanXRQr2_Chr09g0367601"/>
    <property type="gene ID" value="HanXRQr2_Chr09g0367601"/>
</dbReference>
<dbReference type="Gene3D" id="3.30.70.100">
    <property type="match status" value="1"/>
</dbReference>
<dbReference type="GO" id="GO:0009626">
    <property type="term" value="P:plant-type hypersensitive response"/>
    <property type="evidence" value="ECO:0007669"/>
    <property type="project" value="UniProtKB-KW"/>
</dbReference>
<keyword evidence="4" id="KW-1185">Reference proteome</keyword>
<reference evidence="3" key="2">
    <citation type="submission" date="2020-06" db="EMBL/GenBank/DDBJ databases">
        <title>Helianthus annuus Genome sequencing and assembly Release 2.</title>
        <authorList>
            <person name="Gouzy J."/>
            <person name="Langlade N."/>
            <person name="Munos S."/>
        </authorList>
    </citation>
    <scope>NUCLEOTIDE SEQUENCE</scope>
    <source>
        <tissue evidence="3">Leaves</tissue>
    </source>
</reference>
<evidence type="ECO:0000313" key="4">
    <source>
        <dbReference type="Proteomes" id="UP000215914"/>
    </source>
</evidence>
<dbReference type="InterPro" id="IPR006121">
    <property type="entry name" value="HMA_dom"/>
</dbReference>
<organism evidence="3 4">
    <name type="scientific">Helianthus annuus</name>
    <name type="common">Common sunflower</name>
    <dbReference type="NCBI Taxonomy" id="4232"/>
    <lineage>
        <taxon>Eukaryota</taxon>
        <taxon>Viridiplantae</taxon>
        <taxon>Streptophyta</taxon>
        <taxon>Embryophyta</taxon>
        <taxon>Tracheophyta</taxon>
        <taxon>Spermatophyta</taxon>
        <taxon>Magnoliopsida</taxon>
        <taxon>eudicotyledons</taxon>
        <taxon>Gunneridae</taxon>
        <taxon>Pentapetalae</taxon>
        <taxon>asterids</taxon>
        <taxon>campanulids</taxon>
        <taxon>Asterales</taxon>
        <taxon>Asteraceae</taxon>
        <taxon>Asteroideae</taxon>
        <taxon>Heliantheae alliance</taxon>
        <taxon>Heliantheae</taxon>
        <taxon>Helianthus</taxon>
    </lineage>
</organism>
<dbReference type="AlphaFoldDB" id="A0A9K3I369"/>
<evidence type="ECO:0000259" key="2">
    <source>
        <dbReference type="PROSITE" id="PS50846"/>
    </source>
</evidence>
<accession>A0A9K3I369</accession>
<protein>
    <recommendedName>
        <fullName evidence="2">HMA domain-containing protein</fullName>
    </recommendedName>
</protein>
<comment type="subcellular location">
    <subcellularLocation>
        <location evidence="1">Membrane</location>
        <topology evidence="1">Peripheral membrane protein</topology>
    </subcellularLocation>
</comment>
<name>A0A9K3I369_HELAN</name>
<dbReference type="PROSITE" id="PS50846">
    <property type="entry name" value="HMA_2"/>
    <property type="match status" value="1"/>
</dbReference>
<dbReference type="EMBL" id="MNCJ02000324">
    <property type="protein sequence ID" value="KAF5789150.1"/>
    <property type="molecule type" value="Genomic_DNA"/>
</dbReference>
<proteinExistence type="predicted"/>
<evidence type="ECO:0000313" key="3">
    <source>
        <dbReference type="EMBL" id="KAF5789150.1"/>
    </source>
</evidence>
<comment type="caution">
    <text evidence="3">The sequence shown here is derived from an EMBL/GenBank/DDBJ whole genome shotgun (WGS) entry which is preliminary data.</text>
</comment>
<feature type="domain" description="HMA" evidence="2">
    <location>
        <begin position="245"/>
        <end position="311"/>
    </location>
</feature>
<evidence type="ECO:0000256" key="1">
    <source>
        <dbReference type="ARBA" id="ARBA00004170"/>
    </source>
</evidence>
<dbReference type="GO" id="GO:0046872">
    <property type="term" value="F:metal ion binding"/>
    <property type="evidence" value="ECO:0007669"/>
    <property type="project" value="InterPro"/>
</dbReference>
<sequence>MQWIKAYEDLKVDLVGNEITKGGIWHTQMLYEYGIRSTYLQGIKNQRLPTYEYTSSNGLLSFRVPFDHGEKRIKGLNVSCIYRAIGSNDRDLWYLFAKISNRSKGLTWVYNPVVYCKPRVEEDVVWLSYWPIESILDVGDEVSVAIYVQTRMMMASNCGASLVYAHDSEVDEENCDNNNIKEEEVIGGDLSEFEVTTRGYYLCRHDLFGSKTLYWLKYIFDSQGWKKTHQTVSPRWLKDHVNTFLKLIELGVGYNSESEIENIEKVVSNLVGVESVATHKEMGKLIVTGYVDPIEVATRLSEFDNMEVEILSVKTYIE</sequence>
<dbReference type="GO" id="GO:0016020">
    <property type="term" value="C:membrane"/>
    <property type="evidence" value="ECO:0007669"/>
    <property type="project" value="UniProtKB-SubCell"/>
</dbReference>
<dbReference type="Proteomes" id="UP000215914">
    <property type="component" value="Unassembled WGS sequence"/>
</dbReference>
<reference evidence="3" key="1">
    <citation type="journal article" date="2017" name="Nature">
        <title>The sunflower genome provides insights into oil metabolism, flowering and Asterid evolution.</title>
        <authorList>
            <person name="Badouin H."/>
            <person name="Gouzy J."/>
            <person name="Grassa C.J."/>
            <person name="Murat F."/>
            <person name="Staton S.E."/>
            <person name="Cottret L."/>
            <person name="Lelandais-Briere C."/>
            <person name="Owens G.L."/>
            <person name="Carrere S."/>
            <person name="Mayjonade B."/>
            <person name="Legrand L."/>
            <person name="Gill N."/>
            <person name="Kane N.C."/>
            <person name="Bowers J.E."/>
            <person name="Hubner S."/>
            <person name="Bellec A."/>
            <person name="Berard A."/>
            <person name="Berges H."/>
            <person name="Blanchet N."/>
            <person name="Boniface M.C."/>
            <person name="Brunel D."/>
            <person name="Catrice O."/>
            <person name="Chaidir N."/>
            <person name="Claudel C."/>
            <person name="Donnadieu C."/>
            <person name="Faraut T."/>
            <person name="Fievet G."/>
            <person name="Helmstetter N."/>
            <person name="King M."/>
            <person name="Knapp S.J."/>
            <person name="Lai Z."/>
            <person name="Le Paslier M.C."/>
            <person name="Lippi Y."/>
            <person name="Lorenzon L."/>
            <person name="Mandel J.R."/>
            <person name="Marage G."/>
            <person name="Marchand G."/>
            <person name="Marquand E."/>
            <person name="Bret-Mestries E."/>
            <person name="Morien E."/>
            <person name="Nambeesan S."/>
            <person name="Nguyen T."/>
            <person name="Pegot-Espagnet P."/>
            <person name="Pouilly N."/>
            <person name="Raftis F."/>
            <person name="Sallet E."/>
            <person name="Schiex T."/>
            <person name="Thomas J."/>
            <person name="Vandecasteele C."/>
            <person name="Vares D."/>
            <person name="Vear F."/>
            <person name="Vautrin S."/>
            <person name="Crespi M."/>
            <person name="Mangin B."/>
            <person name="Burke J.M."/>
            <person name="Salse J."/>
            <person name="Munos S."/>
            <person name="Vincourt P."/>
            <person name="Rieseberg L.H."/>
            <person name="Langlade N.B."/>
        </authorList>
    </citation>
    <scope>NUCLEOTIDE SEQUENCE</scope>
    <source>
        <tissue evidence="3">Leaves</tissue>
    </source>
</reference>
<gene>
    <name evidence="3" type="ORF">HanXRQr2_Chr09g0367601</name>
</gene>